<dbReference type="PROSITE" id="PS00211">
    <property type="entry name" value="ABC_TRANSPORTER_1"/>
    <property type="match status" value="2"/>
</dbReference>
<dbReference type="InterPro" id="IPR017871">
    <property type="entry name" value="ABC_transporter-like_CS"/>
</dbReference>
<dbReference type="PANTHER" id="PTHR19211:SF14">
    <property type="entry name" value="ATP-BINDING CASSETTE SUB-FAMILY F MEMBER 1"/>
    <property type="match status" value="1"/>
</dbReference>
<dbReference type="SUPFAM" id="SSF52540">
    <property type="entry name" value="P-loop containing nucleoside triphosphate hydrolases"/>
    <property type="match status" value="2"/>
</dbReference>
<sequence>MSSTHPKAHLKAVGLGQAHDGDLLFAGLDLVLREGDRIGVVGPNGAGKTTLLRVLAGELAPTAGAVTVAPGARLSYVPQRMPGQDGSVAAFLSEGLGELAAVTVALRALEARLAAGEDVLDEFGTVQERWTALEGWTAEARLTEIRQRLDIEHLPDDLPVAAVSGGEQARLLLARALLGTPSLLLLDEPTNHLDAEGARWLRQWLRDFTGGVIAVSHDRAFLDEFATRIIELDGIEEQPQDYPGCGYTAFRAEKQRRWEKLLLDFEAQEKDRLRWEADIAKTMGYARGVEAAPRSSAEAPHLRRVARLVARKAKVRERRLRRQMASVKWIAQPRTRPPLTLAFPGDDTNDREIVLKARDVTVAYDERVLLDHVDLDVTRGDRILITGRNGAGKTTLLHALRQQHDDVAVLPQTDEGLRTGRSVLDFFRDRVPVYVDDAERLLTGHQFEAEQWTAPVRDLSAGELRRLLLAVVVNSPARILLLDEPTNFLDFEALDVVEEALRRYKGTLLFASHDRYFADAVGHTRHWHVADGHVIES</sequence>
<keyword evidence="3 5" id="KW-0067">ATP-binding</keyword>
<gene>
    <name evidence="5" type="ORF">B0I29_11593</name>
</gene>
<dbReference type="CDD" id="cd03221">
    <property type="entry name" value="ABCF_EF-3"/>
    <property type="match status" value="2"/>
</dbReference>
<dbReference type="GO" id="GO:0016887">
    <property type="term" value="F:ATP hydrolysis activity"/>
    <property type="evidence" value="ECO:0007669"/>
    <property type="project" value="InterPro"/>
</dbReference>
<dbReference type="InterPro" id="IPR003593">
    <property type="entry name" value="AAA+_ATPase"/>
</dbReference>
<dbReference type="GO" id="GO:0005524">
    <property type="term" value="F:ATP binding"/>
    <property type="evidence" value="ECO:0007669"/>
    <property type="project" value="UniProtKB-KW"/>
</dbReference>
<dbReference type="SMART" id="SM00382">
    <property type="entry name" value="AAA"/>
    <property type="match status" value="2"/>
</dbReference>
<evidence type="ECO:0000256" key="3">
    <source>
        <dbReference type="ARBA" id="ARBA00022840"/>
    </source>
</evidence>
<evidence type="ECO:0000313" key="5">
    <source>
        <dbReference type="EMBL" id="RAK31287.1"/>
    </source>
</evidence>
<dbReference type="AlphaFoldDB" id="A0A327Z4Z5"/>
<keyword evidence="2" id="KW-0547">Nucleotide-binding</keyword>
<dbReference type="InterPro" id="IPR050611">
    <property type="entry name" value="ABCF"/>
</dbReference>
<dbReference type="Gene3D" id="3.40.50.300">
    <property type="entry name" value="P-loop containing nucleotide triphosphate hydrolases"/>
    <property type="match status" value="2"/>
</dbReference>
<dbReference type="OrthoDB" id="4500804at2"/>
<dbReference type="RefSeq" id="WP_111652206.1">
    <property type="nucleotide sequence ID" value="NZ_JACHWI010000010.1"/>
</dbReference>
<dbReference type="InterPro" id="IPR027417">
    <property type="entry name" value="P-loop_NTPase"/>
</dbReference>
<dbReference type="PANTHER" id="PTHR19211">
    <property type="entry name" value="ATP-BINDING TRANSPORT PROTEIN-RELATED"/>
    <property type="match status" value="1"/>
</dbReference>
<dbReference type="InterPro" id="IPR003439">
    <property type="entry name" value="ABC_transporter-like_ATP-bd"/>
</dbReference>
<organism evidence="5 6">
    <name type="scientific">Actinoplanes lutulentus</name>
    <dbReference type="NCBI Taxonomy" id="1287878"/>
    <lineage>
        <taxon>Bacteria</taxon>
        <taxon>Bacillati</taxon>
        <taxon>Actinomycetota</taxon>
        <taxon>Actinomycetes</taxon>
        <taxon>Micromonosporales</taxon>
        <taxon>Micromonosporaceae</taxon>
        <taxon>Actinoplanes</taxon>
    </lineage>
</organism>
<name>A0A327Z4Z5_9ACTN</name>
<reference evidence="5 6" key="1">
    <citation type="submission" date="2018-06" db="EMBL/GenBank/DDBJ databases">
        <title>Genomic Encyclopedia of Type Strains, Phase III (KMG-III): the genomes of soil and plant-associated and newly described type strains.</title>
        <authorList>
            <person name="Whitman W."/>
        </authorList>
    </citation>
    <scope>NUCLEOTIDE SEQUENCE [LARGE SCALE GENOMIC DNA]</scope>
    <source>
        <strain evidence="5 6">CGMCC 4.7090</strain>
    </source>
</reference>
<comment type="caution">
    <text evidence="5">The sequence shown here is derived from an EMBL/GenBank/DDBJ whole genome shotgun (WGS) entry which is preliminary data.</text>
</comment>
<evidence type="ECO:0000259" key="4">
    <source>
        <dbReference type="PROSITE" id="PS50893"/>
    </source>
</evidence>
<accession>A0A327Z4Z5</accession>
<evidence type="ECO:0000256" key="1">
    <source>
        <dbReference type="ARBA" id="ARBA00022737"/>
    </source>
</evidence>
<dbReference type="PROSITE" id="PS50893">
    <property type="entry name" value="ABC_TRANSPORTER_2"/>
    <property type="match status" value="1"/>
</dbReference>
<evidence type="ECO:0000313" key="6">
    <source>
        <dbReference type="Proteomes" id="UP000249341"/>
    </source>
</evidence>
<dbReference type="FunFam" id="3.40.50.300:FF:000011">
    <property type="entry name" value="Putative ABC transporter ATP-binding component"/>
    <property type="match status" value="1"/>
</dbReference>
<proteinExistence type="predicted"/>
<keyword evidence="1" id="KW-0677">Repeat</keyword>
<protein>
    <submittedName>
        <fullName evidence="5">ATP-binding cassette subfamily F protein 3</fullName>
    </submittedName>
</protein>
<evidence type="ECO:0000256" key="2">
    <source>
        <dbReference type="ARBA" id="ARBA00022741"/>
    </source>
</evidence>
<feature type="domain" description="ABC transporter" evidence="4">
    <location>
        <begin position="10"/>
        <end position="259"/>
    </location>
</feature>
<dbReference type="EMBL" id="QLMJ01000015">
    <property type="protein sequence ID" value="RAK31287.1"/>
    <property type="molecule type" value="Genomic_DNA"/>
</dbReference>
<dbReference type="Pfam" id="PF00005">
    <property type="entry name" value="ABC_tran"/>
    <property type="match status" value="2"/>
</dbReference>
<keyword evidence="6" id="KW-1185">Reference proteome</keyword>
<dbReference type="Proteomes" id="UP000249341">
    <property type="component" value="Unassembled WGS sequence"/>
</dbReference>